<dbReference type="Proteomes" id="UP000794436">
    <property type="component" value="Unassembled WGS sequence"/>
</dbReference>
<keyword evidence="4" id="KW-1185">Reference proteome</keyword>
<sequence>MAISTSITTALFCWMLALTIGYPVPFLMILGTPSVIVTVITVIYVFHREEIRNTPNTMGMLRPYLVVLGCQVFMTLVYPLYNDIFAGLTSAEQTGFVFLLPLIKVACKYWIDRSLTDTQDGRTEAIIFKIEVFHALFVAYCMQSSISTRTILLLILIDLVHGAISFVERTPKPMAKRVKPTTVSDASSRRLFASSACPSFQRSPSKWNILEAYTRVIPGDPKCLTQAGIGPPIVVLEDAYREAALRIEVPRRWFQCIWIIDVMLHFLNFLCMALFTAFYTAMYLIRGGYFLEATGIQRSLHIPTVILAYGACAVYFCLQFCSAVTCSIRHRRLMFAGNVFNFRRKQNTIPRASLAQRLRRWSPFLARMVAKIVYCWEVMSGQHTDDRWFEVAFLFREVLEVVLQSYQAYKCSTLLSQVWITDFYSGVLITNCWISPLIHITGRTGPGKKRFLYIWSDIVLDFVSTLVVPLLIILTLLRVALEKAVDTTNGAIEYSFDVPYDDVFLMNLSKGSRQICALNWFDFVSKLLPIVSMAACLAQVESLVVHRDGARPQFLKDIRPPPLKRVMSSSALLAAAAIAPLRRRSSSSLVLLSQQDTASTSASSTRSPVKPPSRIIEEKTKPKGHGHSGAFTHLVFVAWGFAILVTHYRARHSNAVAPAEARFGCKSSSQPWFVDQYSCITLEINCYRRNLTGSADEIDAALRRVHADGLSSLIISHCPALYIPPRIQTLTNLIGLEITNATLMEWNNYAALHTVYHPSLQFVGLIRVNMSRLPDGLQGAEFPAGVRDMTLVACNLTTLPDGLEDKWNRLFNLYLERMLLREIPPSVAAMRVDRLSLMANQIEVIPDHLLAGNRLSVLSVAKNPIRKLPSSIGNAKNLNLLLMDYTSIDELPQWLLDEGDRRVWIQSSITVSAGGSAYCLTKAPRLAPSGLKVVCRLKMEEEIEAYPMSFSLVNRAV</sequence>
<comment type="caution">
    <text evidence="3">The sequence shown here is derived from an EMBL/GenBank/DDBJ whole genome shotgun (WGS) entry which is preliminary data.</text>
</comment>
<dbReference type="OrthoDB" id="107262at2759"/>
<evidence type="ECO:0000256" key="1">
    <source>
        <dbReference type="SAM" id="MobiDB-lite"/>
    </source>
</evidence>
<feature type="transmembrane region" description="Helical" evidence="2">
    <location>
        <begin position="256"/>
        <end position="285"/>
    </location>
</feature>
<feature type="transmembrane region" description="Helical" evidence="2">
    <location>
        <begin position="27"/>
        <end position="47"/>
    </location>
</feature>
<accession>A0A8K1CAP9</accession>
<name>A0A8K1CAP9_PYTOL</name>
<keyword evidence="2" id="KW-0812">Transmembrane</keyword>
<dbReference type="InterPro" id="IPR032675">
    <property type="entry name" value="LRR_dom_sf"/>
</dbReference>
<keyword evidence="2" id="KW-1133">Transmembrane helix</keyword>
<feature type="transmembrane region" description="Helical" evidence="2">
    <location>
        <begin position="59"/>
        <end position="81"/>
    </location>
</feature>
<dbReference type="Gene3D" id="3.80.10.10">
    <property type="entry name" value="Ribonuclease Inhibitor"/>
    <property type="match status" value="1"/>
</dbReference>
<evidence type="ECO:0000313" key="4">
    <source>
        <dbReference type="Proteomes" id="UP000794436"/>
    </source>
</evidence>
<feature type="transmembrane region" description="Helical" evidence="2">
    <location>
        <begin position="458"/>
        <end position="481"/>
    </location>
</feature>
<dbReference type="EMBL" id="SPLM01000109">
    <property type="protein sequence ID" value="TMW59692.1"/>
    <property type="molecule type" value="Genomic_DNA"/>
</dbReference>
<gene>
    <name evidence="3" type="ORF">Poli38472_004761</name>
</gene>
<evidence type="ECO:0000256" key="2">
    <source>
        <dbReference type="SAM" id="Phobius"/>
    </source>
</evidence>
<feature type="transmembrane region" description="Helical" evidence="2">
    <location>
        <begin position="305"/>
        <end position="328"/>
    </location>
</feature>
<feature type="region of interest" description="Disordered" evidence="1">
    <location>
        <begin position="599"/>
        <end position="626"/>
    </location>
</feature>
<reference evidence="3" key="1">
    <citation type="submission" date="2019-03" db="EMBL/GenBank/DDBJ databases">
        <title>Long read genome sequence of the mycoparasitic Pythium oligandrum ATCC 38472 isolated from sugarbeet rhizosphere.</title>
        <authorList>
            <person name="Gaulin E."/>
        </authorList>
    </citation>
    <scope>NUCLEOTIDE SEQUENCE</scope>
    <source>
        <strain evidence="3">ATCC 38472_TT</strain>
    </source>
</reference>
<feature type="transmembrane region" description="Helical" evidence="2">
    <location>
        <begin position="146"/>
        <end position="167"/>
    </location>
</feature>
<dbReference type="SUPFAM" id="SSF52058">
    <property type="entry name" value="L domain-like"/>
    <property type="match status" value="1"/>
</dbReference>
<protein>
    <submittedName>
        <fullName evidence="3">Uncharacterized protein</fullName>
    </submittedName>
</protein>
<organism evidence="3 4">
    <name type="scientific">Pythium oligandrum</name>
    <name type="common">Mycoparasitic fungus</name>
    <dbReference type="NCBI Taxonomy" id="41045"/>
    <lineage>
        <taxon>Eukaryota</taxon>
        <taxon>Sar</taxon>
        <taxon>Stramenopiles</taxon>
        <taxon>Oomycota</taxon>
        <taxon>Peronosporomycetes</taxon>
        <taxon>Pythiales</taxon>
        <taxon>Pythiaceae</taxon>
        <taxon>Pythium</taxon>
    </lineage>
</organism>
<dbReference type="AlphaFoldDB" id="A0A8K1CAP9"/>
<evidence type="ECO:0000313" key="3">
    <source>
        <dbReference type="EMBL" id="TMW59692.1"/>
    </source>
</evidence>
<proteinExistence type="predicted"/>
<keyword evidence="2" id="KW-0472">Membrane</keyword>